<gene>
    <name evidence="1" type="ORF">DOTSEDRAFT_73512</name>
</gene>
<protein>
    <submittedName>
        <fullName evidence="1">Uncharacterized protein</fullName>
    </submittedName>
</protein>
<dbReference type="Proteomes" id="UP000016933">
    <property type="component" value="Unassembled WGS sequence"/>
</dbReference>
<evidence type="ECO:0000313" key="1">
    <source>
        <dbReference type="EMBL" id="EME42728.1"/>
    </source>
</evidence>
<proteinExistence type="predicted"/>
<name>N1PJI3_DOTSN</name>
<organism evidence="1 2">
    <name type="scientific">Dothistroma septosporum (strain NZE10 / CBS 128990)</name>
    <name type="common">Red band needle blight fungus</name>
    <name type="synonym">Mycosphaerella pini</name>
    <dbReference type="NCBI Taxonomy" id="675120"/>
    <lineage>
        <taxon>Eukaryota</taxon>
        <taxon>Fungi</taxon>
        <taxon>Dikarya</taxon>
        <taxon>Ascomycota</taxon>
        <taxon>Pezizomycotina</taxon>
        <taxon>Dothideomycetes</taxon>
        <taxon>Dothideomycetidae</taxon>
        <taxon>Mycosphaerellales</taxon>
        <taxon>Mycosphaerellaceae</taxon>
        <taxon>Dothistroma</taxon>
    </lineage>
</organism>
<dbReference type="EMBL" id="KB446541">
    <property type="protein sequence ID" value="EME42728.1"/>
    <property type="molecule type" value="Genomic_DNA"/>
</dbReference>
<dbReference type="AlphaFoldDB" id="N1PJI3"/>
<dbReference type="HOGENOM" id="CLU_3014130_0_0_1"/>
<keyword evidence="2" id="KW-1185">Reference proteome</keyword>
<accession>N1PJI3</accession>
<reference evidence="1 2" key="2">
    <citation type="journal article" date="2012" name="PLoS Pathog.">
        <title>Diverse lifestyles and strategies of plant pathogenesis encoded in the genomes of eighteen Dothideomycetes fungi.</title>
        <authorList>
            <person name="Ohm R.A."/>
            <person name="Feau N."/>
            <person name="Henrissat B."/>
            <person name="Schoch C.L."/>
            <person name="Horwitz B.A."/>
            <person name="Barry K.W."/>
            <person name="Condon B.J."/>
            <person name="Copeland A.C."/>
            <person name="Dhillon B."/>
            <person name="Glaser F."/>
            <person name="Hesse C.N."/>
            <person name="Kosti I."/>
            <person name="LaButti K."/>
            <person name="Lindquist E.A."/>
            <person name="Lucas S."/>
            <person name="Salamov A.A."/>
            <person name="Bradshaw R.E."/>
            <person name="Ciuffetti L."/>
            <person name="Hamelin R.C."/>
            <person name="Kema G.H.J."/>
            <person name="Lawrence C."/>
            <person name="Scott J.A."/>
            <person name="Spatafora J.W."/>
            <person name="Turgeon B.G."/>
            <person name="de Wit P.J.G.M."/>
            <person name="Zhong S."/>
            <person name="Goodwin S.B."/>
            <person name="Grigoriev I.V."/>
        </authorList>
    </citation>
    <scope>NUCLEOTIDE SEQUENCE [LARGE SCALE GENOMIC DNA]</scope>
    <source>
        <strain evidence="2">NZE10 / CBS 128990</strain>
    </source>
</reference>
<evidence type="ECO:0000313" key="2">
    <source>
        <dbReference type="Proteomes" id="UP000016933"/>
    </source>
</evidence>
<sequence length="56" mass="5785">MSLAAGSFSTSSLNSLHTPASAIPAAHYNVAGNHASRPSISHACDAGFRSHRRPLV</sequence>
<reference evidence="2" key="1">
    <citation type="journal article" date="2012" name="PLoS Genet.">
        <title>The genomes of the fungal plant pathogens Cladosporium fulvum and Dothistroma septosporum reveal adaptation to different hosts and lifestyles but also signatures of common ancestry.</title>
        <authorList>
            <person name="de Wit P.J.G.M."/>
            <person name="van der Burgt A."/>
            <person name="Oekmen B."/>
            <person name="Stergiopoulos I."/>
            <person name="Abd-Elsalam K.A."/>
            <person name="Aerts A.L."/>
            <person name="Bahkali A.H."/>
            <person name="Beenen H.G."/>
            <person name="Chettri P."/>
            <person name="Cox M.P."/>
            <person name="Datema E."/>
            <person name="de Vries R.P."/>
            <person name="Dhillon B."/>
            <person name="Ganley A.R."/>
            <person name="Griffiths S.A."/>
            <person name="Guo Y."/>
            <person name="Hamelin R.C."/>
            <person name="Henrissat B."/>
            <person name="Kabir M.S."/>
            <person name="Jashni M.K."/>
            <person name="Kema G."/>
            <person name="Klaubauf S."/>
            <person name="Lapidus A."/>
            <person name="Levasseur A."/>
            <person name="Lindquist E."/>
            <person name="Mehrabi R."/>
            <person name="Ohm R.A."/>
            <person name="Owen T.J."/>
            <person name="Salamov A."/>
            <person name="Schwelm A."/>
            <person name="Schijlen E."/>
            <person name="Sun H."/>
            <person name="van den Burg H.A."/>
            <person name="van Ham R.C.H.J."/>
            <person name="Zhang S."/>
            <person name="Goodwin S.B."/>
            <person name="Grigoriev I.V."/>
            <person name="Collemare J."/>
            <person name="Bradshaw R.E."/>
        </authorList>
    </citation>
    <scope>NUCLEOTIDE SEQUENCE [LARGE SCALE GENOMIC DNA]</scope>
    <source>
        <strain evidence="2">NZE10 / CBS 128990</strain>
    </source>
</reference>